<dbReference type="EMBL" id="JAUFQH010000004">
    <property type="protein sequence ID" value="MDN3618938.1"/>
    <property type="molecule type" value="Genomic_DNA"/>
</dbReference>
<dbReference type="InterPro" id="IPR001173">
    <property type="entry name" value="Glyco_trans_2-like"/>
</dbReference>
<dbReference type="PANTHER" id="PTHR22916:SF3">
    <property type="entry name" value="UDP-GLCNAC:BETAGAL BETA-1,3-N-ACETYLGLUCOSAMINYLTRANSFERASE-LIKE PROTEIN 1"/>
    <property type="match status" value="1"/>
</dbReference>
<dbReference type="EC" id="2.4.-.-" evidence="3"/>
<comment type="caution">
    <text evidence="3">The sequence shown here is derived from an EMBL/GenBank/DDBJ whole genome shotgun (WGS) entry which is preliminary data.</text>
</comment>
<keyword evidence="3" id="KW-0808">Transferase</keyword>
<protein>
    <submittedName>
        <fullName evidence="3">Glycosyltransferase family 2 protein</fullName>
        <ecNumber evidence="3">2.4.-.-</ecNumber>
    </submittedName>
</protein>
<organism evidence="3 4">
    <name type="scientific">Polaribacter sejongensis</name>
    <dbReference type="NCBI Taxonomy" id="985043"/>
    <lineage>
        <taxon>Bacteria</taxon>
        <taxon>Pseudomonadati</taxon>
        <taxon>Bacteroidota</taxon>
        <taxon>Flavobacteriia</taxon>
        <taxon>Flavobacteriales</taxon>
        <taxon>Flavobacteriaceae</taxon>
    </lineage>
</organism>
<sequence>MTKNKNPLVSIIIPSYNRVGLFGETLDSIILQSYINWECIVVDDGSTDGTITLLQKYREKDARIKVFKRPNNLLKGANSCRNYGFSKAKGLYINWFDSDDIMYSQFLELKVKCFLKNEDVNCVISKTEFFRNDFTNIIGQENRTFNSSNLLEDFIQLKRSWYVCDPMWKKEYLNDKKLLSIDLLKGQDRDFHIRMLMEKDIALHFLDEYLVGYRQHEITISYDFSKEVALSIHNRLKERFIELKEYRVSNETLMFLNIELYKNYRFLRYKEFDTLGFMLKNRINHRLYFIWLLKFIAASISYRLIGKGYFLLK</sequence>
<proteinExistence type="predicted"/>
<evidence type="ECO:0000256" key="1">
    <source>
        <dbReference type="SAM" id="Phobius"/>
    </source>
</evidence>
<dbReference type="Proteomes" id="UP001228636">
    <property type="component" value="Unassembled WGS sequence"/>
</dbReference>
<dbReference type="SUPFAM" id="SSF53448">
    <property type="entry name" value="Nucleotide-diphospho-sugar transferases"/>
    <property type="match status" value="1"/>
</dbReference>
<dbReference type="GO" id="GO:0016758">
    <property type="term" value="F:hexosyltransferase activity"/>
    <property type="evidence" value="ECO:0007669"/>
    <property type="project" value="UniProtKB-ARBA"/>
</dbReference>
<name>A0AAJ1QVB5_9FLAO</name>
<dbReference type="RefSeq" id="WP_261973584.1">
    <property type="nucleotide sequence ID" value="NZ_CP103460.1"/>
</dbReference>
<keyword evidence="3" id="KW-0328">Glycosyltransferase</keyword>
<keyword evidence="1" id="KW-0472">Membrane</keyword>
<gene>
    <name evidence="3" type="ORF">QWY81_05630</name>
</gene>
<dbReference type="Pfam" id="PF00535">
    <property type="entry name" value="Glycos_transf_2"/>
    <property type="match status" value="1"/>
</dbReference>
<keyword evidence="1" id="KW-0812">Transmembrane</keyword>
<feature type="domain" description="Glycosyltransferase 2-like" evidence="2">
    <location>
        <begin position="10"/>
        <end position="145"/>
    </location>
</feature>
<dbReference type="InterPro" id="IPR029044">
    <property type="entry name" value="Nucleotide-diphossugar_trans"/>
</dbReference>
<dbReference type="AlphaFoldDB" id="A0AAJ1QVB5"/>
<evidence type="ECO:0000259" key="2">
    <source>
        <dbReference type="Pfam" id="PF00535"/>
    </source>
</evidence>
<dbReference type="CDD" id="cd00761">
    <property type="entry name" value="Glyco_tranf_GTA_type"/>
    <property type="match status" value="1"/>
</dbReference>
<feature type="transmembrane region" description="Helical" evidence="1">
    <location>
        <begin position="287"/>
        <end position="305"/>
    </location>
</feature>
<dbReference type="PANTHER" id="PTHR22916">
    <property type="entry name" value="GLYCOSYLTRANSFERASE"/>
    <property type="match status" value="1"/>
</dbReference>
<reference evidence="3 4" key="1">
    <citation type="journal article" date="2014" name="Int. J. Syst. Evol. Microbiol.">
        <title>Complete genome sequence of Corynebacterium casei LMG S-19264T (=DSM 44701T), isolated from a smear-ripened cheese.</title>
        <authorList>
            <consortium name="US DOE Joint Genome Institute (JGI-PGF)"/>
            <person name="Walter F."/>
            <person name="Albersmeier A."/>
            <person name="Kalinowski J."/>
            <person name="Ruckert C."/>
        </authorList>
    </citation>
    <scope>NUCLEOTIDE SEQUENCE [LARGE SCALE GENOMIC DNA]</scope>
    <source>
        <strain evidence="3 4">CECT 8670</strain>
    </source>
</reference>
<evidence type="ECO:0000313" key="4">
    <source>
        <dbReference type="Proteomes" id="UP001228636"/>
    </source>
</evidence>
<accession>A0AAJ1QVB5</accession>
<dbReference type="Gene3D" id="3.90.550.10">
    <property type="entry name" value="Spore Coat Polysaccharide Biosynthesis Protein SpsA, Chain A"/>
    <property type="match status" value="1"/>
</dbReference>
<keyword evidence="1" id="KW-1133">Transmembrane helix</keyword>
<evidence type="ECO:0000313" key="3">
    <source>
        <dbReference type="EMBL" id="MDN3618938.1"/>
    </source>
</evidence>